<evidence type="ECO:0000256" key="4">
    <source>
        <dbReference type="ARBA" id="ARBA00022741"/>
    </source>
</evidence>
<dbReference type="InterPro" id="IPR058537">
    <property type="entry name" value="TPR_TNPO3_IPO13_4th"/>
</dbReference>
<dbReference type="PANTHER" id="PTHR12363:SF53">
    <property type="entry name" value="MRNA TRANSPORT REGULATOR MTR10"/>
    <property type="match status" value="1"/>
</dbReference>
<feature type="domain" description="CoA-binding" evidence="8">
    <location>
        <begin position="1047"/>
        <end position="1143"/>
    </location>
</feature>
<comment type="pathway">
    <text evidence="1 6">Carbohydrate metabolism; tricarboxylic acid cycle; succinate from succinyl-CoA (ligase route): step 1/1.</text>
</comment>
<protein>
    <recommendedName>
        <fullName evidence="6">Succinate--CoA ligase [ADP-forming] subunit alpha, mitochondrial</fullName>
        <ecNumber evidence="6">6.2.1.5</ecNumber>
    </recommendedName>
    <alternativeName>
        <fullName evidence="6">Succinyl-CoA synthetase subunit alpha</fullName>
        <shortName evidence="6">SCS-alpha</shortName>
    </alternativeName>
</protein>
<dbReference type="Pfam" id="PF02629">
    <property type="entry name" value="CoA_binding"/>
    <property type="match status" value="1"/>
</dbReference>
<dbReference type="GO" id="GO:0005739">
    <property type="term" value="C:mitochondrion"/>
    <property type="evidence" value="ECO:0007669"/>
    <property type="project" value="UniProtKB-SubCell"/>
</dbReference>
<comment type="catalytic activity">
    <reaction evidence="6">
        <text>succinate + ATP + CoA = succinyl-CoA + ADP + phosphate</text>
        <dbReference type="Rhea" id="RHEA:17661"/>
        <dbReference type="ChEBI" id="CHEBI:30031"/>
        <dbReference type="ChEBI" id="CHEBI:30616"/>
        <dbReference type="ChEBI" id="CHEBI:43474"/>
        <dbReference type="ChEBI" id="CHEBI:57287"/>
        <dbReference type="ChEBI" id="CHEBI:57292"/>
        <dbReference type="ChEBI" id="CHEBI:456216"/>
        <dbReference type="EC" id="6.2.1.5"/>
    </reaction>
</comment>
<feature type="binding site" evidence="6">
    <location>
        <position position="1086"/>
    </location>
    <ligand>
        <name>CoA</name>
        <dbReference type="ChEBI" id="CHEBI:57287"/>
    </ligand>
</feature>
<dbReference type="InterPro" id="IPR005811">
    <property type="entry name" value="SUCC_ACL_C"/>
</dbReference>
<dbReference type="InterPro" id="IPR051345">
    <property type="entry name" value="Importin_beta-like_NTR"/>
</dbReference>
<evidence type="ECO:0000256" key="3">
    <source>
        <dbReference type="ARBA" id="ARBA00022598"/>
    </source>
</evidence>
<dbReference type="SUPFAM" id="SSF51735">
    <property type="entry name" value="NAD(P)-binding Rossmann-fold domains"/>
    <property type="match status" value="1"/>
</dbReference>
<dbReference type="InterPro" id="IPR036291">
    <property type="entry name" value="NAD(P)-bd_dom_sf"/>
</dbReference>
<comment type="subunit">
    <text evidence="5">Heterodimer of an alpha and a beta subunit. Different beta subunits determine nucleotide specificity. Together with the ATP-specific beta subunit SUCLA2, forms an ADP-forming succinyl-CoA synthetase (A-SCS). Together with the GTP-specific beta subunit SUCLG2 forms a GDP-forming succinyl-CoA synthetase (G-SCS).</text>
</comment>
<dbReference type="EC" id="6.2.1.5" evidence="6"/>
<evidence type="ECO:0000259" key="8">
    <source>
        <dbReference type="SMART" id="SM00881"/>
    </source>
</evidence>
<dbReference type="PANTHER" id="PTHR12363">
    <property type="entry name" value="TRANSPORTIN 3 AND IMPORTIN 13"/>
    <property type="match status" value="1"/>
</dbReference>
<dbReference type="InterPro" id="IPR016024">
    <property type="entry name" value="ARM-type_fold"/>
</dbReference>
<evidence type="ECO:0000256" key="2">
    <source>
        <dbReference type="ARBA" id="ARBA00022532"/>
    </source>
</evidence>
<keyword evidence="2 6" id="KW-0816">Tricarboxylic acid cycle</keyword>
<dbReference type="NCBIfam" id="TIGR01019">
    <property type="entry name" value="sucCoAalpha"/>
    <property type="match status" value="1"/>
</dbReference>
<sequence>MVHSAPVLSDEIDSAAQQVYTKCFVLSHPNCFPSSISTFVMTDVQAVLSALQVFNGAPDKASLEAANTWLQDFQHSSEAWATCNVLLLSPDAPDPAKLFAAQTFRTKVRCVGFIAFVKGVTYDLNQVASSNLLALRDTLLHALNMYHAGPRNILVQLCLSVAGLALQLPAWEDPVDDMIESFGKNPALVPALLQFLKLLPEEMTDNTRIPVTSEEYDAREQVLLKRKVKTVLETLLLYMTATGVTTEIKKEILACLRSWSYAGALVPLAFINSPLFELAVKALDDIQLFDAGIDVLCQVIRDTHEADEDRLGCTQRLVFQVMALQPKISESWEDVDKVKAYARLFSDMGELCRVLLVEDPKTYYPLVEAIGECSAHPDLDVCPVTFPFWMYLAGTLEKRSYVPPLLQTAFKTLMGVIIKHLHFPTDMSTFVGQEADNFRSFRHVMGDTLKDCCAVLGTTECLLATHEMISSALAKGPNYMTWQEIEAPLFAMRSMGAEIDNTDELAVPKILDLIPQLPSHPRVQYAALLIIARYTEWINLHPHYIQPQLQYISAGFENSDIEVNAAAGQALKYLCQDCKQHLVDFLPTLHDFLKNTGSKLIQEDRRQVYEAIAHVISAMPIDRAAESLRTFSFDILSLLHDATAKPNPSKEEMEIVSSGLENLETMLFVIHSFGEDLPTACHSSCADAWLVFDNFLLKFGSDYEFAERATRVIRHGITLFGIAGLPMAPSVATRMSQGFDATGIPAYVWIGGKIVARYGEEKQNVELQTAIRGMYEHVSKKTVAVLSLKAPGEIPDVLQDFIQMLLPIVDITPEIFFDHNIFPPVFGASMAGLTVVHSDIVFATLDLFRSIVLHDCLHPEARGEQFTQWATVIRGVVREQGYSLTGYLLSGMVGDFPEDSIPNVVGIFRALTTMFPEKMLEWLPDVLQKLPTNSAPAAAKTQFLMDLTKSVYQLFPRSQQTDIYESVPSAREITTELNMQSTPSTGCRGKPVTEDAWESVQRFAVPTSDTLYTMFRHAGQTFASAGRRAFSSSASRRSYEDTIKNLLIHKDTKVLCQGLTGKTGTFHVKEALAYGTNMVGGVSPKKAGQTHLGLPIFGSVREAVDKTQPDATILYVPPPTAGDAIIEAIESEIPLIVCITEGIPQSDEIRVMNALKSQSKSRLVGPNCPGVINPLGCKMGIQPGHIHKPGKIGIVSRSGTLTYEAVAQTTGVGLGQSLCIGIGGDPFPGTQHLDVIKVFLEDPNTEGIVMIGEIGGSMEEDAAEYIAEFNKKLAKPKPIVGFIAGRTAPPGRRMGHAGAIIAGGKGGAGDKVKALEKAGVIVTDSPAKIGSEILKAMQAAGLA</sequence>
<evidence type="ECO:0000256" key="1">
    <source>
        <dbReference type="ARBA" id="ARBA00005064"/>
    </source>
</evidence>
<dbReference type="Proteomes" id="UP001213000">
    <property type="component" value="Unassembled WGS sequence"/>
</dbReference>
<feature type="active site" description="Tele-phosphohistidine intermediate" evidence="6">
    <location>
        <position position="1296"/>
    </location>
</feature>
<name>A0AAD5YZ45_9AGAR</name>
<keyword evidence="3 6" id="KW-0436">Ligase</keyword>
<evidence type="ECO:0000256" key="5">
    <source>
        <dbReference type="ARBA" id="ARBA00061754"/>
    </source>
</evidence>
<dbReference type="GO" id="GO:0000166">
    <property type="term" value="F:nucleotide binding"/>
    <property type="evidence" value="ECO:0007669"/>
    <property type="project" value="UniProtKB-KW"/>
</dbReference>
<dbReference type="PRINTS" id="PR01798">
    <property type="entry name" value="SCOASYNTHASE"/>
</dbReference>
<dbReference type="PROSITE" id="PS01216">
    <property type="entry name" value="SUCCINYL_COA_LIG_1"/>
    <property type="match status" value="1"/>
</dbReference>
<keyword evidence="4 6" id="KW-0547">Nucleotide-binding</keyword>
<dbReference type="InterPro" id="IPR013598">
    <property type="entry name" value="Exportin-1/Importin-b-like"/>
</dbReference>
<comment type="caution">
    <text evidence="9">The sequence shown here is derived from an EMBL/GenBank/DDBJ whole genome shotgun (WGS) entry which is preliminary data.</text>
</comment>
<organism evidence="9 10">
    <name type="scientific">Leucocoprinus birnbaumii</name>
    <dbReference type="NCBI Taxonomy" id="56174"/>
    <lineage>
        <taxon>Eukaryota</taxon>
        <taxon>Fungi</taxon>
        <taxon>Dikarya</taxon>
        <taxon>Basidiomycota</taxon>
        <taxon>Agaricomycotina</taxon>
        <taxon>Agaricomycetes</taxon>
        <taxon>Agaricomycetidae</taxon>
        <taxon>Agaricales</taxon>
        <taxon>Agaricineae</taxon>
        <taxon>Agaricaceae</taxon>
        <taxon>Leucocoprinus</taxon>
    </lineage>
</organism>
<dbReference type="HAMAP" id="MF_01988">
    <property type="entry name" value="Succ_CoA_alpha"/>
    <property type="match status" value="1"/>
</dbReference>
<dbReference type="Pfam" id="PF08389">
    <property type="entry name" value="Xpo1"/>
    <property type="match status" value="1"/>
</dbReference>
<dbReference type="NCBIfam" id="NF004230">
    <property type="entry name" value="PRK05678.1"/>
    <property type="match status" value="1"/>
</dbReference>
<evidence type="ECO:0000256" key="6">
    <source>
        <dbReference type="HAMAP-Rule" id="MF_03222"/>
    </source>
</evidence>
<dbReference type="SMART" id="SM00881">
    <property type="entry name" value="CoA_binding"/>
    <property type="match status" value="1"/>
</dbReference>
<dbReference type="EMBL" id="JANIEX010000081">
    <property type="protein sequence ID" value="KAJ3574083.1"/>
    <property type="molecule type" value="Genomic_DNA"/>
</dbReference>
<dbReference type="GO" id="GO:0006099">
    <property type="term" value="P:tricarboxylic acid cycle"/>
    <property type="evidence" value="ECO:0007669"/>
    <property type="project" value="UniProtKB-UniRule"/>
</dbReference>
<comment type="similarity">
    <text evidence="6 7">Belongs to the succinate/malate CoA ligase alpha subunit family.</text>
</comment>
<proteinExistence type="inferred from homology"/>
<dbReference type="Pfam" id="PF24140">
    <property type="entry name" value="TPR_TNPO3_IPO13_3rd"/>
    <property type="match status" value="1"/>
</dbReference>
<dbReference type="PROSITE" id="PS00399">
    <property type="entry name" value="SUCCINYL_COA_LIG_2"/>
    <property type="match status" value="1"/>
</dbReference>
<evidence type="ECO:0000313" key="10">
    <source>
        <dbReference type="Proteomes" id="UP001213000"/>
    </source>
</evidence>
<feature type="binding site" evidence="6">
    <location>
        <begin position="1139"/>
        <end position="1141"/>
    </location>
    <ligand>
        <name>CoA</name>
        <dbReference type="ChEBI" id="CHEBI:57287"/>
    </ligand>
</feature>
<dbReference type="Pfam" id="PF00549">
    <property type="entry name" value="Ligase_CoA"/>
    <property type="match status" value="1"/>
</dbReference>
<dbReference type="InterPro" id="IPR057942">
    <property type="entry name" value="TPR_TNPO3_IPO13_3rd"/>
</dbReference>
<dbReference type="SUPFAM" id="SSF48371">
    <property type="entry name" value="ARM repeat"/>
    <property type="match status" value="1"/>
</dbReference>
<feature type="binding site" evidence="6">
    <location>
        <position position="1203"/>
    </location>
    <ligand>
        <name>substrate</name>
        <note>ligand shared with subunit beta</note>
    </ligand>
</feature>
<dbReference type="InterPro" id="IPR016102">
    <property type="entry name" value="Succinyl-CoA_synth-like"/>
</dbReference>
<evidence type="ECO:0000313" key="9">
    <source>
        <dbReference type="EMBL" id="KAJ3574083.1"/>
    </source>
</evidence>
<dbReference type="FunFam" id="3.40.50.720:FF:000002">
    <property type="entry name" value="Succinate--CoA ligase [ADP-forming] subunit alpha"/>
    <property type="match status" value="1"/>
</dbReference>
<keyword evidence="6" id="KW-0496">Mitochondrion</keyword>
<gene>
    <name evidence="9" type="ORF">NP233_g2008</name>
</gene>
<dbReference type="InterPro" id="IPR033847">
    <property type="entry name" value="Citrt_syn/SCS-alpha_CS"/>
</dbReference>
<reference evidence="9" key="1">
    <citation type="submission" date="2022-07" db="EMBL/GenBank/DDBJ databases">
        <title>Genome Sequence of Leucocoprinus birnbaumii.</title>
        <authorList>
            <person name="Buettner E."/>
        </authorList>
    </citation>
    <scope>NUCLEOTIDE SEQUENCE</scope>
    <source>
        <strain evidence="9">VT141</strain>
    </source>
</reference>
<keyword evidence="10" id="KW-1185">Reference proteome</keyword>
<dbReference type="SUPFAM" id="SSF52210">
    <property type="entry name" value="Succinyl-CoA synthetase domains"/>
    <property type="match status" value="1"/>
</dbReference>
<evidence type="ECO:0000256" key="7">
    <source>
        <dbReference type="RuleBase" id="RU000677"/>
    </source>
</evidence>
<comment type="function">
    <text evidence="6">Succinyl-CoA synthetase functions in the citric acid cycle (TCA), coupling the hydrolysis of succinyl-CoA to the synthesis of ATP and thus represents the only step of substrate-level phosphorylation in the TCA. The alpha subunit of the enzyme binds the substrates coenzyme A and phosphate, while succinate binding and nucleotide specificity is provided by the beta subunit.</text>
</comment>
<dbReference type="InterPro" id="IPR005810">
    <property type="entry name" value="CoA_lig_alpha"/>
</dbReference>
<dbReference type="Pfam" id="PF24139">
    <property type="entry name" value="TPR_TNPO3_IPO13_4th"/>
    <property type="match status" value="1"/>
</dbReference>
<dbReference type="InterPro" id="IPR057941">
    <property type="entry name" value="TPR_TNPO3_IPO13_2nd"/>
</dbReference>
<dbReference type="Gene3D" id="3.40.50.261">
    <property type="entry name" value="Succinyl-CoA synthetase domains"/>
    <property type="match status" value="1"/>
</dbReference>
<dbReference type="Gene3D" id="1.25.10.10">
    <property type="entry name" value="Leucine-rich Repeat Variant"/>
    <property type="match status" value="1"/>
</dbReference>
<dbReference type="Pfam" id="PF24138">
    <property type="entry name" value="TPR_TNPO3_IPO13_2nd"/>
    <property type="match status" value="1"/>
</dbReference>
<accession>A0AAD5YZ45</accession>
<comment type="subcellular location">
    <subcellularLocation>
        <location evidence="6">Mitochondrion</location>
    </subcellularLocation>
</comment>
<dbReference type="InterPro" id="IPR011989">
    <property type="entry name" value="ARM-like"/>
</dbReference>
<feature type="binding site" evidence="6">
    <location>
        <begin position="1060"/>
        <end position="1063"/>
    </location>
    <ligand>
        <name>CoA</name>
        <dbReference type="ChEBI" id="CHEBI:57287"/>
    </ligand>
</feature>
<dbReference type="GO" id="GO:0004775">
    <property type="term" value="F:succinate-CoA ligase (ADP-forming) activity"/>
    <property type="evidence" value="ECO:0007669"/>
    <property type="project" value="UniProtKB-UniRule"/>
</dbReference>
<dbReference type="Gene3D" id="3.40.50.720">
    <property type="entry name" value="NAD(P)-binding Rossmann-like Domain"/>
    <property type="match status" value="1"/>
</dbReference>
<dbReference type="FunFam" id="3.40.50.261:FF:000005">
    <property type="entry name" value="Succinate--CoA ligase [ADP-forming] subunit alpha, mitochondrial"/>
    <property type="match status" value="1"/>
</dbReference>
<dbReference type="InterPro" id="IPR003781">
    <property type="entry name" value="CoA-bd"/>
</dbReference>
<dbReference type="GO" id="GO:0006606">
    <property type="term" value="P:protein import into nucleus"/>
    <property type="evidence" value="ECO:0007669"/>
    <property type="project" value="UniProtKB-ARBA"/>
</dbReference>
<dbReference type="InterPro" id="IPR017440">
    <property type="entry name" value="Cit_synth/succinyl-CoA_lig_AS"/>
</dbReference>